<keyword evidence="2" id="KW-0732">Signal</keyword>
<evidence type="ECO:0000313" key="3">
    <source>
        <dbReference type="Proteomes" id="UP001652626"/>
    </source>
</evidence>
<accession>A0ABM4AUW1</accession>
<sequence>MTRNLLTILIICSIFGISVSRNLNTILDIEKLLHSIHAQDTLENGDLEFGQLNNNRPSHHRHGHKTNNPNLMNIQTMNLYVKPRTQRYSLDNILRTETDRICKKTGRCECTGTRCGEMNRGDDVANEVDEIVNELNEQLERKEFKTNERDNDNSYDIELDKRLRCDGDRCGYGRYGVDYDGRPDNNDIDIVMFNKQRPSNEESEFVDLTRNSLLVDLDEAPNKQGSYILELNQNAKATDLQSSESDPTPDEFVSHYQTVKNDVIEQLRHYIENNAPIPLKHLHEKQKQLLRTLKMKYKKGRVAEDKLPSEIVRIVFGDQSDTKIYPHIENNDNIYIPRWHYNSLLQFRRDLRSQKRILPLTSQQRDRFLNKQTKTIPKLAWRKSLNQKIKRFGVPFNLEIHGLGQINS</sequence>
<protein>
    <submittedName>
        <fullName evidence="4">Uncharacterized protein LOC135194140</fullName>
    </submittedName>
</protein>
<organism evidence="3 4">
    <name type="scientific">Vanessa tameamea</name>
    <name type="common">Kamehameha butterfly</name>
    <dbReference type="NCBI Taxonomy" id="334116"/>
    <lineage>
        <taxon>Eukaryota</taxon>
        <taxon>Metazoa</taxon>
        <taxon>Ecdysozoa</taxon>
        <taxon>Arthropoda</taxon>
        <taxon>Hexapoda</taxon>
        <taxon>Insecta</taxon>
        <taxon>Pterygota</taxon>
        <taxon>Neoptera</taxon>
        <taxon>Endopterygota</taxon>
        <taxon>Lepidoptera</taxon>
        <taxon>Glossata</taxon>
        <taxon>Ditrysia</taxon>
        <taxon>Papilionoidea</taxon>
        <taxon>Nymphalidae</taxon>
        <taxon>Nymphalinae</taxon>
        <taxon>Vanessa</taxon>
    </lineage>
</organism>
<evidence type="ECO:0000256" key="2">
    <source>
        <dbReference type="SAM" id="SignalP"/>
    </source>
</evidence>
<evidence type="ECO:0000313" key="4">
    <source>
        <dbReference type="RefSeq" id="XP_064075075.1"/>
    </source>
</evidence>
<dbReference type="Proteomes" id="UP001652626">
    <property type="component" value="Chromosome 25"/>
</dbReference>
<feature type="signal peptide" evidence="2">
    <location>
        <begin position="1"/>
        <end position="20"/>
    </location>
</feature>
<feature type="region of interest" description="Disordered" evidence="1">
    <location>
        <begin position="49"/>
        <end position="69"/>
    </location>
</feature>
<dbReference type="RefSeq" id="XP_064075075.1">
    <property type="nucleotide sequence ID" value="XM_064219005.1"/>
</dbReference>
<keyword evidence="3" id="KW-1185">Reference proteome</keyword>
<reference evidence="4" key="1">
    <citation type="submission" date="2025-08" db="UniProtKB">
        <authorList>
            <consortium name="RefSeq"/>
        </authorList>
    </citation>
    <scope>IDENTIFICATION</scope>
    <source>
        <tissue evidence="4">Whole body</tissue>
    </source>
</reference>
<name>A0ABM4AUW1_VANTA</name>
<gene>
    <name evidence="4" type="primary">LOC135194140</name>
</gene>
<proteinExistence type="predicted"/>
<dbReference type="GeneID" id="135194140"/>
<evidence type="ECO:0000256" key="1">
    <source>
        <dbReference type="SAM" id="MobiDB-lite"/>
    </source>
</evidence>
<feature type="chain" id="PRO_5046057498" evidence="2">
    <location>
        <begin position="21"/>
        <end position="408"/>
    </location>
</feature>